<proteinExistence type="predicted"/>
<dbReference type="OrthoDB" id="9100629at2"/>
<dbReference type="KEGG" id="pacp:FAZ97_21070"/>
<keyword evidence="3" id="KW-1185">Reference proteome</keyword>
<accession>A0A7Z2G8Z4</accession>
<gene>
    <name evidence="2" type="ORF">FAZ97_21070</name>
</gene>
<evidence type="ECO:0000313" key="3">
    <source>
        <dbReference type="Proteomes" id="UP000434209"/>
    </source>
</evidence>
<sequence>MKPASVCEAPRADAPGQARSNAEALTGRVLHALERVTWPAHPATLIESATNRGAAHDVIEALRHLPDEAFGSFSEVSALIVAAQLRARESAAQRGVSTQG</sequence>
<organism evidence="2 3">
    <name type="scientific">Paraburkholderia acidiphila</name>
    <dbReference type="NCBI Taxonomy" id="2571747"/>
    <lineage>
        <taxon>Bacteria</taxon>
        <taxon>Pseudomonadati</taxon>
        <taxon>Pseudomonadota</taxon>
        <taxon>Betaproteobacteria</taxon>
        <taxon>Burkholderiales</taxon>
        <taxon>Burkholderiaceae</taxon>
        <taxon>Paraburkholderia</taxon>
    </lineage>
</organism>
<protein>
    <submittedName>
        <fullName evidence="2">DUF2795 domain-containing protein</fullName>
    </submittedName>
</protein>
<dbReference type="InterPro" id="IPR021527">
    <property type="entry name" value="DUF2795"/>
</dbReference>
<feature type="region of interest" description="Disordered" evidence="1">
    <location>
        <begin position="1"/>
        <end position="20"/>
    </location>
</feature>
<evidence type="ECO:0000313" key="2">
    <source>
        <dbReference type="EMBL" id="QGZ57403.1"/>
    </source>
</evidence>
<dbReference type="AlphaFoldDB" id="A0A7Z2G8Z4"/>
<dbReference type="RefSeq" id="WP_158760349.1">
    <property type="nucleotide sequence ID" value="NZ_CP046910.1"/>
</dbReference>
<dbReference type="Proteomes" id="UP000434209">
    <property type="component" value="Chromosome 2"/>
</dbReference>
<reference evidence="2 3" key="1">
    <citation type="submission" date="2019-12" db="EMBL/GenBank/DDBJ databases">
        <title>Paraburkholderia acidiphila 7Q-K02 sp. nov and Paraburkholderia acidisoli DHF22 sp. nov., two strains isolated from forest soil.</title>
        <authorList>
            <person name="Gao Z."/>
            <person name="Qiu L."/>
        </authorList>
    </citation>
    <scope>NUCLEOTIDE SEQUENCE [LARGE SCALE GENOMIC DNA]</scope>
    <source>
        <strain evidence="2 3">7Q-K02</strain>
    </source>
</reference>
<evidence type="ECO:0000256" key="1">
    <source>
        <dbReference type="SAM" id="MobiDB-lite"/>
    </source>
</evidence>
<name>A0A7Z2G8Z4_9BURK</name>
<dbReference type="Pfam" id="PF11387">
    <property type="entry name" value="DUF2795"/>
    <property type="match status" value="1"/>
</dbReference>
<dbReference type="EMBL" id="CP046910">
    <property type="protein sequence ID" value="QGZ57403.1"/>
    <property type="molecule type" value="Genomic_DNA"/>
</dbReference>